<keyword evidence="14" id="KW-1185">Reference proteome</keyword>
<feature type="transmembrane region" description="Helical" evidence="11">
    <location>
        <begin position="90"/>
        <end position="108"/>
    </location>
</feature>
<dbReference type="Gene3D" id="1.20.1250.20">
    <property type="entry name" value="MFS general substrate transporter like domains"/>
    <property type="match status" value="2"/>
</dbReference>
<dbReference type="InterPro" id="IPR020846">
    <property type="entry name" value="MFS_dom"/>
</dbReference>
<evidence type="ECO:0000256" key="6">
    <source>
        <dbReference type="ARBA" id="ARBA00022692"/>
    </source>
</evidence>
<dbReference type="OrthoDB" id="9783823at2"/>
<dbReference type="EMBL" id="NMQW01000001">
    <property type="protein sequence ID" value="OXM88300.1"/>
    <property type="molecule type" value="Genomic_DNA"/>
</dbReference>
<dbReference type="PROSITE" id="PS00216">
    <property type="entry name" value="SUGAR_TRANSPORT_1"/>
    <property type="match status" value="2"/>
</dbReference>
<feature type="transmembrane region" description="Helical" evidence="11">
    <location>
        <begin position="394"/>
        <end position="413"/>
    </location>
</feature>
<dbReference type="CDD" id="cd17359">
    <property type="entry name" value="MFS_XylE_like"/>
    <property type="match status" value="1"/>
</dbReference>
<feature type="transmembrane region" description="Helical" evidence="11">
    <location>
        <begin position="114"/>
        <end position="136"/>
    </location>
</feature>
<feature type="region of interest" description="Disordered" evidence="10">
    <location>
        <begin position="459"/>
        <end position="490"/>
    </location>
</feature>
<keyword evidence="3 9" id="KW-0813">Transport</keyword>
<comment type="subcellular location">
    <subcellularLocation>
        <location evidence="1">Cell membrane</location>
        <topology evidence="1">Multi-pass membrane protein</topology>
    </subcellularLocation>
</comment>
<dbReference type="InterPro" id="IPR050814">
    <property type="entry name" value="Myo-inositol_Transporter"/>
</dbReference>
<feature type="transmembrane region" description="Helical" evidence="11">
    <location>
        <begin position="301"/>
        <end position="322"/>
    </location>
</feature>
<evidence type="ECO:0000259" key="12">
    <source>
        <dbReference type="PROSITE" id="PS50850"/>
    </source>
</evidence>
<keyword evidence="6 11" id="KW-0812">Transmembrane</keyword>
<evidence type="ECO:0000256" key="9">
    <source>
        <dbReference type="RuleBase" id="RU003346"/>
    </source>
</evidence>
<feature type="domain" description="Major facilitator superfamily (MFS) profile" evidence="12">
    <location>
        <begin position="24"/>
        <end position="448"/>
    </location>
</feature>
<evidence type="ECO:0000256" key="4">
    <source>
        <dbReference type="ARBA" id="ARBA00022475"/>
    </source>
</evidence>
<dbReference type="GO" id="GO:0022857">
    <property type="term" value="F:transmembrane transporter activity"/>
    <property type="evidence" value="ECO:0007669"/>
    <property type="project" value="InterPro"/>
</dbReference>
<feature type="transmembrane region" description="Helical" evidence="11">
    <location>
        <begin position="358"/>
        <end position="382"/>
    </location>
</feature>
<comment type="similarity">
    <text evidence="2 9">Belongs to the major facilitator superfamily. Sugar transporter (TC 2.A.1.1) family.</text>
</comment>
<keyword evidence="5" id="KW-0762">Sugar transport</keyword>
<gene>
    <name evidence="13" type="ORF">CF651_00065</name>
</gene>
<dbReference type="PROSITE" id="PS50850">
    <property type="entry name" value="MFS"/>
    <property type="match status" value="1"/>
</dbReference>
<sequence length="490" mass="52597">MSSMTSQAQEQEHEQVSMKFVTLVSIVAALGGLLFGFDTAVVSGAIGFMQTRFDLNEVEVGWAVSSLIIGCIVGAAASGVLSDRFGRKKVLIAAALLFIIGSIGSAIPDTFTGYVIARMIGGLGIGITSTLCPLYNAEIAPARYRGRLVALNQFATVTGIFLVYFVNSGIAGYGDDAWDIAMGWRWMFGVGAIPGLLFLILLFFVPESPRWLIKQGRPVEALPILLKIHGETLARQEVLDIKASFQQESGSLRQLFKPGLRMALIAGVVLAVLQQVTGINAVMYYAPEIFKATGAGTNASLVQTILVGLINFLFTILALWLIDKVGRKALLLAGSSLMALSLFVIGAAFHTGHTSGPIILIFILLYVASFAVSLGPVVWVILSEIFPNRIRGKATAIASMALWMADYIVSQSFPPMLNTAGPAMTFWIFGIMSLITFAFTWRVVPETKGRSLEEIESLWSSSPSSAANPDQTQEAGYPAPDSPAVWVNGK</sequence>
<dbReference type="Pfam" id="PF00083">
    <property type="entry name" value="Sugar_tr"/>
    <property type="match status" value="1"/>
</dbReference>
<evidence type="ECO:0000256" key="5">
    <source>
        <dbReference type="ARBA" id="ARBA00022597"/>
    </source>
</evidence>
<evidence type="ECO:0000313" key="14">
    <source>
        <dbReference type="Proteomes" id="UP000215509"/>
    </source>
</evidence>
<evidence type="ECO:0000256" key="10">
    <source>
        <dbReference type="SAM" id="MobiDB-lite"/>
    </source>
</evidence>
<evidence type="ECO:0000256" key="2">
    <source>
        <dbReference type="ARBA" id="ARBA00010992"/>
    </source>
</evidence>
<dbReference type="AlphaFoldDB" id="A0A229UY41"/>
<feature type="transmembrane region" description="Helical" evidence="11">
    <location>
        <begin position="186"/>
        <end position="205"/>
    </location>
</feature>
<dbReference type="NCBIfam" id="TIGR00879">
    <property type="entry name" value="SP"/>
    <property type="match status" value="1"/>
</dbReference>
<reference evidence="13 14" key="1">
    <citation type="submission" date="2017-07" db="EMBL/GenBank/DDBJ databases">
        <title>Genome sequencing and assembly of Paenibacillus rigui.</title>
        <authorList>
            <person name="Mayilraj S."/>
        </authorList>
    </citation>
    <scope>NUCLEOTIDE SEQUENCE [LARGE SCALE GENOMIC DNA]</scope>
    <source>
        <strain evidence="13 14">JCM 16352</strain>
    </source>
</reference>
<evidence type="ECO:0000256" key="7">
    <source>
        <dbReference type="ARBA" id="ARBA00022989"/>
    </source>
</evidence>
<dbReference type="RefSeq" id="WP_094012800.1">
    <property type="nucleotide sequence ID" value="NZ_NMQW01000001.1"/>
</dbReference>
<dbReference type="InterPro" id="IPR036259">
    <property type="entry name" value="MFS_trans_sf"/>
</dbReference>
<keyword evidence="4" id="KW-1003">Cell membrane</keyword>
<evidence type="ECO:0000313" key="13">
    <source>
        <dbReference type="EMBL" id="OXM88300.1"/>
    </source>
</evidence>
<evidence type="ECO:0000256" key="1">
    <source>
        <dbReference type="ARBA" id="ARBA00004651"/>
    </source>
</evidence>
<dbReference type="PRINTS" id="PR00171">
    <property type="entry name" value="SUGRTRNSPORT"/>
</dbReference>
<dbReference type="InterPro" id="IPR003663">
    <property type="entry name" value="Sugar/inositol_transpt"/>
</dbReference>
<proteinExistence type="inferred from homology"/>
<dbReference type="PROSITE" id="PS00217">
    <property type="entry name" value="SUGAR_TRANSPORT_2"/>
    <property type="match status" value="1"/>
</dbReference>
<protein>
    <submittedName>
        <fullName evidence="13">Arabinose-proton symporter</fullName>
    </submittedName>
</protein>
<evidence type="ECO:0000256" key="8">
    <source>
        <dbReference type="ARBA" id="ARBA00023136"/>
    </source>
</evidence>
<dbReference type="InterPro" id="IPR047984">
    <property type="entry name" value="XylE-like"/>
</dbReference>
<dbReference type="GO" id="GO:0005886">
    <property type="term" value="C:plasma membrane"/>
    <property type="evidence" value="ECO:0007669"/>
    <property type="project" value="UniProtKB-SubCell"/>
</dbReference>
<feature type="transmembrane region" description="Helical" evidence="11">
    <location>
        <begin position="425"/>
        <end position="444"/>
    </location>
</feature>
<accession>A0A229UY41</accession>
<comment type="caution">
    <text evidence="13">The sequence shown here is derived from an EMBL/GenBank/DDBJ whole genome shotgun (WGS) entry which is preliminary data.</text>
</comment>
<evidence type="ECO:0000256" key="3">
    <source>
        <dbReference type="ARBA" id="ARBA00022448"/>
    </source>
</evidence>
<keyword evidence="8 11" id="KW-0472">Membrane</keyword>
<feature type="transmembrane region" description="Helical" evidence="11">
    <location>
        <begin position="263"/>
        <end position="286"/>
    </location>
</feature>
<dbReference type="SUPFAM" id="SSF103473">
    <property type="entry name" value="MFS general substrate transporter"/>
    <property type="match status" value="1"/>
</dbReference>
<dbReference type="Proteomes" id="UP000215509">
    <property type="component" value="Unassembled WGS sequence"/>
</dbReference>
<dbReference type="FunFam" id="1.20.1250.20:FF:000122">
    <property type="entry name" value="D-xylose transporter XylE"/>
    <property type="match status" value="1"/>
</dbReference>
<feature type="transmembrane region" description="Helical" evidence="11">
    <location>
        <begin position="329"/>
        <end position="352"/>
    </location>
</feature>
<feature type="transmembrane region" description="Helical" evidence="11">
    <location>
        <begin position="20"/>
        <end position="48"/>
    </location>
</feature>
<dbReference type="InterPro" id="IPR005829">
    <property type="entry name" value="Sugar_transporter_CS"/>
</dbReference>
<dbReference type="PANTHER" id="PTHR48020">
    <property type="entry name" value="PROTON MYO-INOSITOL COTRANSPORTER"/>
    <property type="match status" value="1"/>
</dbReference>
<feature type="transmembrane region" description="Helical" evidence="11">
    <location>
        <begin position="60"/>
        <end position="81"/>
    </location>
</feature>
<dbReference type="InterPro" id="IPR005828">
    <property type="entry name" value="MFS_sugar_transport-like"/>
</dbReference>
<dbReference type="PANTHER" id="PTHR48020:SF12">
    <property type="entry name" value="PROTON MYO-INOSITOL COTRANSPORTER"/>
    <property type="match status" value="1"/>
</dbReference>
<name>A0A229UY41_9BACL</name>
<organism evidence="13 14">
    <name type="scientific">Paenibacillus rigui</name>
    <dbReference type="NCBI Taxonomy" id="554312"/>
    <lineage>
        <taxon>Bacteria</taxon>
        <taxon>Bacillati</taxon>
        <taxon>Bacillota</taxon>
        <taxon>Bacilli</taxon>
        <taxon>Bacillales</taxon>
        <taxon>Paenibacillaceae</taxon>
        <taxon>Paenibacillus</taxon>
    </lineage>
</organism>
<evidence type="ECO:0000256" key="11">
    <source>
        <dbReference type="SAM" id="Phobius"/>
    </source>
</evidence>
<keyword evidence="7 11" id="KW-1133">Transmembrane helix</keyword>
<feature type="transmembrane region" description="Helical" evidence="11">
    <location>
        <begin position="148"/>
        <end position="166"/>
    </location>
</feature>